<keyword evidence="4" id="KW-0560">Oxidoreductase</keyword>
<evidence type="ECO:0000313" key="6">
    <source>
        <dbReference type="Proteomes" id="UP000029738"/>
    </source>
</evidence>
<organism evidence="5 6">
    <name type="scientific">Tolypothrix bouteillei VB521301</name>
    <dbReference type="NCBI Taxonomy" id="1479485"/>
    <lineage>
        <taxon>Bacteria</taxon>
        <taxon>Bacillati</taxon>
        <taxon>Cyanobacteriota</taxon>
        <taxon>Cyanophyceae</taxon>
        <taxon>Nostocales</taxon>
        <taxon>Tolypothrichaceae</taxon>
        <taxon>Tolypothrix</taxon>
    </lineage>
</organism>
<dbReference type="CDD" id="cd11053">
    <property type="entry name" value="CYP110-like"/>
    <property type="match status" value="1"/>
</dbReference>
<protein>
    <submittedName>
        <fullName evidence="5">Cytochrome P450</fullName>
    </submittedName>
</protein>
<evidence type="ECO:0000256" key="2">
    <source>
        <dbReference type="ARBA" id="ARBA00010617"/>
    </source>
</evidence>
<keyword evidence="4" id="KW-0503">Monooxygenase</keyword>
<comment type="caution">
    <text evidence="5">The sequence shown here is derived from an EMBL/GenBank/DDBJ whole genome shotgun (WGS) entry which is preliminary data.</text>
</comment>
<dbReference type="InterPro" id="IPR002401">
    <property type="entry name" value="Cyt_P450_E_grp-I"/>
</dbReference>
<dbReference type="InterPro" id="IPR050121">
    <property type="entry name" value="Cytochrome_P450_monoxygenase"/>
</dbReference>
<evidence type="ECO:0000313" key="5">
    <source>
        <dbReference type="EMBL" id="KAF3884964.1"/>
    </source>
</evidence>
<dbReference type="GO" id="GO:0004497">
    <property type="term" value="F:monooxygenase activity"/>
    <property type="evidence" value="ECO:0007669"/>
    <property type="project" value="UniProtKB-KW"/>
</dbReference>
<evidence type="ECO:0000256" key="4">
    <source>
        <dbReference type="RuleBase" id="RU000461"/>
    </source>
</evidence>
<dbReference type="PRINTS" id="PR00463">
    <property type="entry name" value="EP450I"/>
</dbReference>
<keyword evidence="3 4" id="KW-0349">Heme</keyword>
<feature type="binding site" description="axial binding residue" evidence="3">
    <location>
        <position position="396"/>
    </location>
    <ligand>
        <name>heme</name>
        <dbReference type="ChEBI" id="CHEBI:30413"/>
    </ligand>
    <ligandPart>
        <name>Fe</name>
        <dbReference type="ChEBI" id="CHEBI:18248"/>
    </ligandPart>
</feature>
<dbReference type="Pfam" id="PF00067">
    <property type="entry name" value="p450"/>
    <property type="match status" value="1"/>
</dbReference>
<proteinExistence type="inferred from homology"/>
<dbReference type="EMBL" id="JHEG04000001">
    <property type="protein sequence ID" value="KAF3884964.1"/>
    <property type="molecule type" value="Genomic_DNA"/>
</dbReference>
<dbReference type="SUPFAM" id="SSF48264">
    <property type="entry name" value="Cytochrome P450"/>
    <property type="match status" value="1"/>
</dbReference>
<name>A0A8S9SZW2_9CYAN</name>
<dbReference type="AlphaFoldDB" id="A0A8S9SZW2"/>
<dbReference type="GO" id="GO:0020037">
    <property type="term" value="F:heme binding"/>
    <property type="evidence" value="ECO:0007669"/>
    <property type="project" value="InterPro"/>
</dbReference>
<dbReference type="PANTHER" id="PTHR24305:SF166">
    <property type="entry name" value="CYTOCHROME P450 12A4, MITOCHONDRIAL-RELATED"/>
    <property type="match status" value="1"/>
</dbReference>
<dbReference type="RefSeq" id="WP_038088968.1">
    <property type="nucleotide sequence ID" value="NZ_JHEG04000001.1"/>
</dbReference>
<reference evidence="5" key="1">
    <citation type="journal article" date="2015" name="Genome Announc.">
        <title>Draft Genome Sequence of Tolypothrix boutellei Strain VB521301.</title>
        <authorList>
            <person name="Chandrababunaidu M.M."/>
            <person name="Singh D."/>
            <person name="Sen D."/>
            <person name="Bhan S."/>
            <person name="Das S."/>
            <person name="Gupta A."/>
            <person name="Adhikary S.P."/>
            <person name="Tripathy S."/>
        </authorList>
    </citation>
    <scope>NUCLEOTIDE SEQUENCE</scope>
    <source>
        <strain evidence="5">VB521301</strain>
    </source>
</reference>
<dbReference type="InterPro" id="IPR017972">
    <property type="entry name" value="Cyt_P450_CS"/>
</dbReference>
<dbReference type="Proteomes" id="UP000029738">
    <property type="component" value="Unassembled WGS sequence"/>
</dbReference>
<dbReference type="InterPro" id="IPR001128">
    <property type="entry name" value="Cyt_P450"/>
</dbReference>
<sequence length="456" mass="52030">MQGIYNLPDGPKTPLFVRLMQFIFQPLEYVEGLTKNYGDSITVFGEKGTPIVYFTQPQALQQIFTADASCLDAGRTNSSLTFLFGTNSLLLLDGERHQRQRQLLTPPLHGDRMRAYGETIRTITYQVMESWKIGKPLVIRESMQEISLRVILRVVFGLDEGQRLEELRQRLTSLLDFINSPLMSGATFFDFFMKDLGAWSPWGRVLRQIQKIDTLIYALIQERRTESNQTRQDVLSLMMSARDENGEAMSDVELRDELMTLLVAGHETTASALTWAFYWVDRLPEVRNNLLAELETLGENPDPTTVTKLPYLTAVCQETLRIHPIVMSATPRIVRSPIKIMGYDLPEGAVIVPSVYLAHHREEVYPQPKQFRPERFLEKQFSPYEYLPFGGGNRRCIGLAFALYEMKLVLATILSQFQVSRINKRSLRPVRRGLTMAAPAGMRMVVTPSSIRQLTA</sequence>
<dbReference type="GO" id="GO:0016705">
    <property type="term" value="F:oxidoreductase activity, acting on paired donors, with incorporation or reduction of molecular oxygen"/>
    <property type="evidence" value="ECO:0007669"/>
    <property type="project" value="InterPro"/>
</dbReference>
<comment type="cofactor">
    <cofactor evidence="1 3">
        <name>heme</name>
        <dbReference type="ChEBI" id="CHEBI:30413"/>
    </cofactor>
</comment>
<keyword evidence="6" id="KW-1185">Reference proteome</keyword>
<gene>
    <name evidence="5" type="ORF">DA73_0400005430</name>
</gene>
<dbReference type="GO" id="GO:0005506">
    <property type="term" value="F:iron ion binding"/>
    <property type="evidence" value="ECO:0007669"/>
    <property type="project" value="InterPro"/>
</dbReference>
<accession>A0A8S9SZW2</accession>
<evidence type="ECO:0000256" key="1">
    <source>
        <dbReference type="ARBA" id="ARBA00001971"/>
    </source>
</evidence>
<dbReference type="InterPro" id="IPR036396">
    <property type="entry name" value="Cyt_P450_sf"/>
</dbReference>
<dbReference type="PROSITE" id="PS00086">
    <property type="entry name" value="CYTOCHROME_P450"/>
    <property type="match status" value="1"/>
</dbReference>
<keyword evidence="3 4" id="KW-0408">Iron</keyword>
<dbReference type="PANTHER" id="PTHR24305">
    <property type="entry name" value="CYTOCHROME P450"/>
    <property type="match status" value="1"/>
</dbReference>
<dbReference type="PRINTS" id="PR00385">
    <property type="entry name" value="P450"/>
</dbReference>
<comment type="similarity">
    <text evidence="2 4">Belongs to the cytochrome P450 family.</text>
</comment>
<evidence type="ECO:0000256" key="3">
    <source>
        <dbReference type="PIRSR" id="PIRSR602401-1"/>
    </source>
</evidence>
<dbReference type="Gene3D" id="1.10.630.10">
    <property type="entry name" value="Cytochrome P450"/>
    <property type="match status" value="1"/>
</dbReference>
<keyword evidence="3 4" id="KW-0479">Metal-binding</keyword>
<reference evidence="5" key="2">
    <citation type="submission" date="2019-11" db="EMBL/GenBank/DDBJ databases">
        <title>Improved Assembly of Tolypothrix boutellei genome.</title>
        <authorList>
            <person name="Sarangi A.N."/>
            <person name="Mukherjee M."/>
            <person name="Ghosh S."/>
            <person name="Singh D."/>
            <person name="Das A."/>
            <person name="Kant S."/>
            <person name="Prusty A."/>
            <person name="Tripathy S."/>
        </authorList>
    </citation>
    <scope>NUCLEOTIDE SEQUENCE</scope>
    <source>
        <strain evidence="5">VB521301</strain>
    </source>
</reference>